<dbReference type="HAMAP" id="MF_00365">
    <property type="entry name" value="RecF"/>
    <property type="match status" value="1"/>
</dbReference>
<protein>
    <recommendedName>
        <fullName evidence="3 12">DNA replication and repair protein RecF</fullName>
    </recommendedName>
</protein>
<keyword evidence="9 12" id="KW-0238">DNA-binding</keyword>
<evidence type="ECO:0000256" key="8">
    <source>
        <dbReference type="ARBA" id="ARBA00022840"/>
    </source>
</evidence>
<dbReference type="GO" id="GO:0000731">
    <property type="term" value="P:DNA synthesis involved in DNA repair"/>
    <property type="evidence" value="ECO:0007669"/>
    <property type="project" value="TreeGrafter"/>
</dbReference>
<evidence type="ECO:0000313" key="16">
    <source>
        <dbReference type="Proteomes" id="UP000377798"/>
    </source>
</evidence>
<proteinExistence type="inferred from homology"/>
<feature type="binding site" evidence="12">
    <location>
        <begin position="30"/>
        <end position="37"/>
    </location>
    <ligand>
        <name>ATP</name>
        <dbReference type="ChEBI" id="CHEBI:30616"/>
    </ligand>
</feature>
<reference evidence="15 16" key="1">
    <citation type="submission" date="2019-02" db="EMBL/GenBank/DDBJ databases">
        <authorList>
            <consortium name="Pathogen Informatics"/>
        </authorList>
    </citation>
    <scope>NUCLEOTIDE SEQUENCE [LARGE SCALE GENOMIC DNA]</scope>
    <source>
        <strain evidence="15 16">3012STDY7089603</strain>
    </source>
</reference>
<keyword evidence="8 12" id="KW-0067">ATP-binding</keyword>
<dbReference type="InterPro" id="IPR003395">
    <property type="entry name" value="RecF/RecN/SMC_N"/>
</dbReference>
<dbReference type="PROSITE" id="PS00618">
    <property type="entry name" value="RECF_2"/>
    <property type="match status" value="1"/>
</dbReference>
<comment type="function">
    <text evidence="12 13">The RecF protein is involved in DNA metabolism; it is required for DNA replication and normal SOS inducibility. RecF binds preferentially to single-stranded, linear DNA. It also seems to bind ATP.</text>
</comment>
<evidence type="ECO:0000259" key="14">
    <source>
        <dbReference type="Pfam" id="PF02463"/>
    </source>
</evidence>
<keyword evidence="4 12" id="KW-0963">Cytoplasm</keyword>
<gene>
    <name evidence="12 15" type="primary">recF</name>
    <name evidence="15" type="ORF">NCTC13150_01988</name>
</gene>
<evidence type="ECO:0000256" key="4">
    <source>
        <dbReference type="ARBA" id="ARBA00022490"/>
    </source>
</evidence>
<evidence type="ECO:0000256" key="3">
    <source>
        <dbReference type="ARBA" id="ARBA00020170"/>
    </source>
</evidence>
<evidence type="ECO:0000256" key="1">
    <source>
        <dbReference type="ARBA" id="ARBA00004496"/>
    </source>
</evidence>
<dbReference type="GO" id="GO:0003697">
    <property type="term" value="F:single-stranded DNA binding"/>
    <property type="evidence" value="ECO:0007669"/>
    <property type="project" value="UniProtKB-UniRule"/>
</dbReference>
<comment type="subcellular location">
    <subcellularLocation>
        <location evidence="1 12 13">Cytoplasm</location>
    </subcellularLocation>
</comment>
<evidence type="ECO:0000256" key="12">
    <source>
        <dbReference type="HAMAP-Rule" id="MF_00365"/>
    </source>
</evidence>
<dbReference type="GO" id="GO:0005524">
    <property type="term" value="F:ATP binding"/>
    <property type="evidence" value="ECO:0007669"/>
    <property type="project" value="UniProtKB-UniRule"/>
</dbReference>
<organism evidence="15 16">
    <name type="scientific">Urinicoccus massiliensis</name>
    <dbReference type="NCBI Taxonomy" id="1723382"/>
    <lineage>
        <taxon>Bacteria</taxon>
        <taxon>Bacillati</taxon>
        <taxon>Bacillota</taxon>
        <taxon>Tissierellia</taxon>
        <taxon>Tissierellales</taxon>
        <taxon>Peptoniphilaceae</taxon>
        <taxon>Urinicoccus</taxon>
    </lineage>
</organism>
<dbReference type="Proteomes" id="UP000377798">
    <property type="component" value="Unassembled WGS sequence"/>
</dbReference>
<evidence type="ECO:0000256" key="2">
    <source>
        <dbReference type="ARBA" id="ARBA00008016"/>
    </source>
</evidence>
<dbReference type="InterPro" id="IPR027417">
    <property type="entry name" value="P-loop_NTPase"/>
</dbReference>
<evidence type="ECO:0000256" key="13">
    <source>
        <dbReference type="RuleBase" id="RU000578"/>
    </source>
</evidence>
<accession>A0A8H2QTY8</accession>
<dbReference type="RefSeq" id="WP_131749929.1">
    <property type="nucleotide sequence ID" value="NZ_CAACYI010000001.1"/>
</dbReference>
<keyword evidence="5 12" id="KW-0235">DNA replication</keyword>
<dbReference type="AlphaFoldDB" id="A0A8H2QTY8"/>
<dbReference type="GO" id="GO:0006302">
    <property type="term" value="P:double-strand break repair"/>
    <property type="evidence" value="ECO:0007669"/>
    <property type="project" value="TreeGrafter"/>
</dbReference>
<feature type="domain" description="RecF/RecN/SMC N-terminal" evidence="14">
    <location>
        <begin position="2"/>
        <end position="341"/>
    </location>
</feature>
<dbReference type="Pfam" id="PF02463">
    <property type="entry name" value="SMC_N"/>
    <property type="match status" value="1"/>
</dbReference>
<evidence type="ECO:0000256" key="10">
    <source>
        <dbReference type="ARBA" id="ARBA00023204"/>
    </source>
</evidence>
<keyword evidence="10 12" id="KW-0234">DNA repair</keyword>
<dbReference type="GO" id="GO:0009432">
    <property type="term" value="P:SOS response"/>
    <property type="evidence" value="ECO:0007669"/>
    <property type="project" value="UniProtKB-UniRule"/>
</dbReference>
<dbReference type="Gene3D" id="3.40.50.300">
    <property type="entry name" value="P-loop containing nucleotide triphosphate hydrolases"/>
    <property type="match status" value="1"/>
</dbReference>
<evidence type="ECO:0000256" key="5">
    <source>
        <dbReference type="ARBA" id="ARBA00022705"/>
    </source>
</evidence>
<dbReference type="InterPro" id="IPR042174">
    <property type="entry name" value="RecF_2"/>
</dbReference>
<sequence length="363" mass="42905">MFVKDIQLVNFRNYENIYFQPNQQMNIFYGQNAQGKTNLLEAIYFLLRAKSFRTNSEKEAILFNKDQSFIRGRIEVFGFDYIQEIKISQYNPKKMRINEEAISNINQYNEKSPCVLFRPEDLNMVKEGPNLRRDFIDNLIDQVDSSYEALLRQYNRVMFQRNIILKKNPDPGLLRVYQDQLVDLGSRIIKKRYESLEAFKKYAKKYHFFISYEKEKIDLTYETKISYQTSLESMKKEYQEGFNRSLETDLNLRRTSFGPHRDDLKIYINKMEAKSFASQGQQRSVLLSFKLAEVVYIGKETGQKPVLLLDDVFSELDQKRKKLFLDAIGSCQTFITTTDQVVQIQKIVPDSSVYSINQNRLFS</sequence>
<dbReference type="Gene3D" id="1.20.1050.90">
    <property type="entry name" value="RecF/RecN/SMC, N-terminal domain"/>
    <property type="match status" value="1"/>
</dbReference>
<evidence type="ECO:0000256" key="9">
    <source>
        <dbReference type="ARBA" id="ARBA00023125"/>
    </source>
</evidence>
<evidence type="ECO:0000256" key="6">
    <source>
        <dbReference type="ARBA" id="ARBA00022741"/>
    </source>
</evidence>
<keyword evidence="6 12" id="KW-0547">Nucleotide-binding</keyword>
<dbReference type="InterPro" id="IPR018078">
    <property type="entry name" value="DNA-binding_RecF_CS"/>
</dbReference>
<evidence type="ECO:0000256" key="11">
    <source>
        <dbReference type="ARBA" id="ARBA00023236"/>
    </source>
</evidence>
<dbReference type="InterPro" id="IPR001238">
    <property type="entry name" value="DNA-binding_RecF"/>
</dbReference>
<dbReference type="GO" id="GO:0006260">
    <property type="term" value="P:DNA replication"/>
    <property type="evidence" value="ECO:0007669"/>
    <property type="project" value="UniProtKB-UniRule"/>
</dbReference>
<dbReference type="SUPFAM" id="SSF52540">
    <property type="entry name" value="P-loop containing nucleoside triphosphate hydrolases"/>
    <property type="match status" value="1"/>
</dbReference>
<keyword evidence="16" id="KW-1185">Reference proteome</keyword>
<comment type="caution">
    <text evidence="15">The sequence shown here is derived from an EMBL/GenBank/DDBJ whole genome shotgun (WGS) entry which is preliminary data.</text>
</comment>
<dbReference type="PANTHER" id="PTHR32182:SF0">
    <property type="entry name" value="DNA REPLICATION AND REPAIR PROTEIN RECF"/>
    <property type="match status" value="1"/>
</dbReference>
<dbReference type="GO" id="GO:0005737">
    <property type="term" value="C:cytoplasm"/>
    <property type="evidence" value="ECO:0007669"/>
    <property type="project" value="UniProtKB-SubCell"/>
</dbReference>
<comment type="similarity">
    <text evidence="2 12 13">Belongs to the RecF family.</text>
</comment>
<evidence type="ECO:0000313" key="15">
    <source>
        <dbReference type="EMBL" id="VFB17395.1"/>
    </source>
</evidence>
<dbReference type="EMBL" id="CAACYI010000001">
    <property type="protein sequence ID" value="VFB17395.1"/>
    <property type="molecule type" value="Genomic_DNA"/>
</dbReference>
<keyword evidence="11 12" id="KW-0742">SOS response</keyword>
<evidence type="ECO:0000256" key="7">
    <source>
        <dbReference type="ARBA" id="ARBA00022763"/>
    </source>
</evidence>
<dbReference type="NCBIfam" id="TIGR00611">
    <property type="entry name" value="recf"/>
    <property type="match status" value="1"/>
</dbReference>
<keyword evidence="7 12" id="KW-0227">DNA damage</keyword>
<dbReference type="PANTHER" id="PTHR32182">
    <property type="entry name" value="DNA REPLICATION AND REPAIR PROTEIN RECF"/>
    <property type="match status" value="1"/>
</dbReference>
<name>A0A8H2QTY8_9FIRM</name>